<keyword evidence="1" id="KW-1133">Transmembrane helix</keyword>
<dbReference type="EMBL" id="FUYV01000031">
    <property type="protein sequence ID" value="SKC24130.1"/>
    <property type="molecule type" value="Genomic_DNA"/>
</dbReference>
<dbReference type="Proteomes" id="UP000191055">
    <property type="component" value="Unassembled WGS sequence"/>
</dbReference>
<accession>A0A1T5HUG4</accession>
<protein>
    <submittedName>
        <fullName evidence="2">Uncharacterized protein</fullName>
    </submittedName>
</protein>
<dbReference type="STRING" id="889453.SAMN03080601_03423"/>
<evidence type="ECO:0000313" key="2">
    <source>
        <dbReference type="EMBL" id="SKC24130.1"/>
    </source>
</evidence>
<reference evidence="2 3" key="1">
    <citation type="submission" date="2017-02" db="EMBL/GenBank/DDBJ databases">
        <authorList>
            <person name="Peterson S.W."/>
        </authorList>
    </citation>
    <scope>NUCLEOTIDE SEQUENCE [LARGE SCALE GENOMIC DNA]</scope>
    <source>
        <strain evidence="2 3">DSM 24412</strain>
    </source>
</reference>
<dbReference type="AlphaFoldDB" id="A0A1T5HUG4"/>
<keyword evidence="3" id="KW-1185">Reference proteome</keyword>
<proteinExistence type="predicted"/>
<dbReference type="KEGG" id="asx:CDL62_14300"/>
<evidence type="ECO:0000256" key="1">
    <source>
        <dbReference type="SAM" id="Phobius"/>
    </source>
</evidence>
<keyword evidence="1" id="KW-0472">Membrane</keyword>
<name>A0A1T5HUG4_9BACT</name>
<evidence type="ECO:0000313" key="3">
    <source>
        <dbReference type="Proteomes" id="UP000191055"/>
    </source>
</evidence>
<gene>
    <name evidence="2" type="ORF">SAMN03080601_03423</name>
</gene>
<sequence length="161" mass="17770">MKGLNQILSYITLVVFVPAIIGFALIHHYCTGCDCQENETRFIFLAQDSNSNNLCQSCDISATESCCSGNNHHNNEKGCSNEHEHKSDVNLKKLDEPTTFPSGSNPLPNPVVIENMFMISATLVAENSADLFYISEYANEPPDSVNASGTQRLCMNCVFRL</sequence>
<keyword evidence="1" id="KW-0812">Transmembrane</keyword>
<feature type="transmembrane region" description="Helical" evidence="1">
    <location>
        <begin position="7"/>
        <end position="29"/>
    </location>
</feature>
<organism evidence="2 3">
    <name type="scientific">Alkalitalea saponilacus</name>
    <dbReference type="NCBI Taxonomy" id="889453"/>
    <lineage>
        <taxon>Bacteria</taxon>
        <taxon>Pseudomonadati</taxon>
        <taxon>Bacteroidota</taxon>
        <taxon>Bacteroidia</taxon>
        <taxon>Marinilabiliales</taxon>
        <taxon>Marinilabiliaceae</taxon>
        <taxon>Alkalitalea</taxon>
    </lineage>
</organism>